<reference evidence="1 2" key="1">
    <citation type="submission" date="2023-06" db="EMBL/GenBank/DDBJ databases">
        <title>Five Gram-positive bacteria isolated from mangrove sediments in Shenzhen, Guangdong, China.</title>
        <authorList>
            <person name="Yu S."/>
            <person name="Zheng W."/>
            <person name="Huang Y."/>
        </authorList>
    </citation>
    <scope>NUCLEOTIDE SEQUENCE [LARGE SCALE GENOMIC DNA]</scope>
    <source>
        <strain evidence="1 2">SaN35-3</strain>
    </source>
</reference>
<organism evidence="1 2">
    <name type="scientific">Bacillus carboniphilus</name>
    <dbReference type="NCBI Taxonomy" id="86663"/>
    <lineage>
        <taxon>Bacteria</taxon>
        <taxon>Bacillati</taxon>
        <taxon>Bacillota</taxon>
        <taxon>Bacilli</taxon>
        <taxon>Bacillales</taxon>
        <taxon>Bacillaceae</taxon>
        <taxon>Bacillus</taxon>
    </lineage>
</organism>
<accession>A0ABY9K016</accession>
<dbReference type="Proteomes" id="UP001197974">
    <property type="component" value="Chromosome"/>
</dbReference>
<name>A0ABY9K016_9BACI</name>
<evidence type="ECO:0000313" key="2">
    <source>
        <dbReference type="Proteomes" id="UP001197974"/>
    </source>
</evidence>
<gene>
    <name evidence="1" type="ORF">LC087_16760</name>
</gene>
<sequence>MILLIAFSSDIVHAIEQESNNFNVDLTGYDEYSFGDFNQIGYKITPLAQLFLGIIQTEQEWIDEPRVYIKGKKGYFHLWKKDGTNVLYTIEKETSGYLKGDWKVVDVKRKKINRIPVSKKLLKEALIERLVIPISKVIESYYGESKLWYRGDEKVLEIKKDENYINVTVQVVTFEGAHSPPYGQETIIFQISRGGHVKVVKHNHRDILEQEWTKLQLR</sequence>
<protein>
    <submittedName>
        <fullName evidence="1">DUF3888 domain-containing protein</fullName>
    </submittedName>
</protein>
<keyword evidence="2" id="KW-1185">Reference proteome</keyword>
<dbReference type="EMBL" id="CP129013">
    <property type="protein sequence ID" value="WLR44369.1"/>
    <property type="molecule type" value="Genomic_DNA"/>
</dbReference>
<dbReference type="InterPro" id="IPR024984">
    <property type="entry name" value="DUF3888"/>
</dbReference>
<proteinExistence type="predicted"/>
<dbReference type="Pfam" id="PF13027">
    <property type="entry name" value="DUF3888"/>
    <property type="match status" value="1"/>
</dbReference>
<evidence type="ECO:0000313" key="1">
    <source>
        <dbReference type="EMBL" id="WLR44369.1"/>
    </source>
</evidence>